<gene>
    <name evidence="1" type="ORF">GCM10022406_24250</name>
</gene>
<dbReference type="EMBL" id="BAABDH010000040">
    <property type="protein sequence ID" value="GAA3939251.1"/>
    <property type="molecule type" value="Genomic_DNA"/>
</dbReference>
<evidence type="ECO:0000313" key="1">
    <source>
        <dbReference type="EMBL" id="GAA3939251.1"/>
    </source>
</evidence>
<protein>
    <submittedName>
        <fullName evidence="1">Uncharacterized protein</fullName>
    </submittedName>
</protein>
<accession>A0ABP7N7K1</accession>
<name>A0ABP7N7K1_9BACT</name>
<sequence length="180" mass="20080">MDAVKRGFHCRIDELVPLARQLRASYVRDQAGFKELLPDDYTAAFLTDFDQRYAAADALEETSVQVARKMAFTQRIHELYAQLPQQLDFLEARVSRAEALTVPARRFGIVPARQARNEDDHPALEAALKTLLQNIAANETTLGKKGHKAADTTRLQDLHDALVAETTGRGTQMSSQKSNT</sequence>
<dbReference type="RefSeq" id="WP_345114078.1">
    <property type="nucleotide sequence ID" value="NZ_BAABDH010000040.1"/>
</dbReference>
<dbReference type="Proteomes" id="UP001499909">
    <property type="component" value="Unassembled WGS sequence"/>
</dbReference>
<evidence type="ECO:0000313" key="2">
    <source>
        <dbReference type="Proteomes" id="UP001499909"/>
    </source>
</evidence>
<comment type="caution">
    <text evidence="1">The sequence shown here is derived from an EMBL/GenBank/DDBJ whole genome shotgun (WGS) entry which is preliminary data.</text>
</comment>
<keyword evidence="2" id="KW-1185">Reference proteome</keyword>
<proteinExistence type="predicted"/>
<organism evidence="1 2">
    <name type="scientific">Hymenobacter algoricola</name>
    <dbReference type="NCBI Taxonomy" id="486267"/>
    <lineage>
        <taxon>Bacteria</taxon>
        <taxon>Pseudomonadati</taxon>
        <taxon>Bacteroidota</taxon>
        <taxon>Cytophagia</taxon>
        <taxon>Cytophagales</taxon>
        <taxon>Hymenobacteraceae</taxon>
        <taxon>Hymenobacter</taxon>
    </lineage>
</organism>
<reference evidence="2" key="1">
    <citation type="journal article" date="2019" name="Int. J. Syst. Evol. Microbiol.">
        <title>The Global Catalogue of Microorganisms (GCM) 10K type strain sequencing project: providing services to taxonomists for standard genome sequencing and annotation.</title>
        <authorList>
            <consortium name="The Broad Institute Genomics Platform"/>
            <consortium name="The Broad Institute Genome Sequencing Center for Infectious Disease"/>
            <person name="Wu L."/>
            <person name="Ma J."/>
        </authorList>
    </citation>
    <scope>NUCLEOTIDE SEQUENCE [LARGE SCALE GENOMIC DNA]</scope>
    <source>
        <strain evidence="2">JCM 17214</strain>
    </source>
</reference>